<reference evidence="1" key="1">
    <citation type="submission" date="2016-06" db="EMBL/GenBank/DDBJ databases">
        <authorList>
            <person name="Kjaerup R.B."/>
            <person name="Dalgaard T.S."/>
            <person name="Juul-Madsen H.R."/>
        </authorList>
    </citation>
    <scope>NUCLEOTIDE SEQUENCE [LARGE SCALE GENOMIC DNA]</scope>
    <source>
        <strain evidence="1">DSM 45248</strain>
    </source>
</reference>
<dbReference type="Proteomes" id="UP000198765">
    <property type="component" value="Chromosome I"/>
</dbReference>
<proteinExistence type="predicted"/>
<dbReference type="AlphaFoldDB" id="A0A1A8ZSK0"/>
<evidence type="ECO:0000313" key="1">
    <source>
        <dbReference type="EMBL" id="SBT46843.1"/>
    </source>
</evidence>
<evidence type="ECO:0000313" key="2">
    <source>
        <dbReference type="Proteomes" id="UP000198765"/>
    </source>
</evidence>
<dbReference type="OrthoDB" id="3392571at2"/>
<dbReference type="PATRIC" id="fig|299146.4.peg.2831"/>
<protein>
    <submittedName>
        <fullName evidence="1">Uncharacterized protein</fullName>
    </submittedName>
</protein>
<sequence>MLAIRLYDIETGHVQTLTEVTDVASADRWLEQFAAGGIGTNDVVYVVEGAPRVAVLHLREPEAGMAA</sequence>
<dbReference type="EMBL" id="LT594324">
    <property type="protein sequence ID" value="SBT46843.1"/>
    <property type="molecule type" value="Genomic_DNA"/>
</dbReference>
<accession>A0A1A8ZSK0</accession>
<organism evidence="1 2">
    <name type="scientific">Micromonospora narathiwatensis</name>
    <dbReference type="NCBI Taxonomy" id="299146"/>
    <lineage>
        <taxon>Bacteria</taxon>
        <taxon>Bacillati</taxon>
        <taxon>Actinomycetota</taxon>
        <taxon>Actinomycetes</taxon>
        <taxon>Micromonosporales</taxon>
        <taxon>Micromonosporaceae</taxon>
        <taxon>Micromonospora</taxon>
    </lineage>
</organism>
<keyword evidence="2" id="KW-1185">Reference proteome</keyword>
<dbReference type="RefSeq" id="WP_157739968.1">
    <property type="nucleotide sequence ID" value="NZ_LT594324.1"/>
</dbReference>
<gene>
    <name evidence="1" type="ORF">GA0070621_2731</name>
</gene>
<name>A0A1A8ZSK0_9ACTN</name>